<comment type="function">
    <text evidence="1 10">Involved in lipopolysaccharide (LPS) biosynthesis. Catalyzes the transfer of 3-deoxy-D-manno-octulosonate (Kdo) residue(s) from CMP-Kdo to lipid IV(A), the tetraacyldisaccharide-1,4'-bisphosphate precursor of lipid A.</text>
</comment>
<dbReference type="GO" id="GO:0005886">
    <property type="term" value="C:plasma membrane"/>
    <property type="evidence" value="ECO:0007669"/>
    <property type="project" value="UniProtKB-SubCell"/>
</dbReference>
<reference evidence="12 13" key="1">
    <citation type="submission" date="2020-06" db="EMBL/GenBank/DDBJ databases">
        <title>Oricola thermophila sp. nov. isolated from a tidal sediments.</title>
        <authorList>
            <person name="Kwon K.K."/>
            <person name="Yang S.-H."/>
            <person name="Park M.-J."/>
        </authorList>
    </citation>
    <scope>NUCLEOTIDE SEQUENCE [LARGE SCALE GENOMIC DNA]</scope>
    <source>
        <strain evidence="12 13">MEBiC13590</strain>
    </source>
</reference>
<comment type="catalytic activity">
    <reaction evidence="7 10">
        <text>lipid IVA (E. coli) + CMP-3-deoxy-beta-D-manno-octulosonate = alpha-Kdo-(2-&gt;6)-lipid IVA (E. coli) + CMP + H(+)</text>
        <dbReference type="Rhea" id="RHEA:28066"/>
        <dbReference type="ChEBI" id="CHEBI:15378"/>
        <dbReference type="ChEBI" id="CHEBI:58603"/>
        <dbReference type="ChEBI" id="CHEBI:60364"/>
        <dbReference type="ChEBI" id="CHEBI:60377"/>
        <dbReference type="ChEBI" id="CHEBI:85987"/>
        <dbReference type="EC" id="2.4.99.12"/>
    </reaction>
</comment>
<feature type="active site" description="Proton acceptor" evidence="8">
    <location>
        <position position="68"/>
    </location>
</feature>
<dbReference type="Gene3D" id="3.40.50.2000">
    <property type="entry name" value="Glycogen Phosphorylase B"/>
    <property type="match status" value="1"/>
</dbReference>
<dbReference type="GO" id="GO:0009244">
    <property type="term" value="P:lipopolysaccharide core region biosynthetic process"/>
    <property type="evidence" value="ECO:0007669"/>
    <property type="project" value="UniProtKB-UniRule"/>
</dbReference>
<keyword evidence="12" id="KW-0328">Glycosyltransferase</keyword>
<dbReference type="EC" id="2.4.99.12" evidence="3 10"/>
<evidence type="ECO:0000259" key="11">
    <source>
        <dbReference type="Pfam" id="PF04413"/>
    </source>
</evidence>
<evidence type="ECO:0000256" key="9">
    <source>
        <dbReference type="PIRSR" id="PIRSR639901-2"/>
    </source>
</evidence>
<gene>
    <name evidence="12" type="primary">waaA</name>
    <name evidence="12" type="ORF">HTY61_12425</name>
</gene>
<evidence type="ECO:0000256" key="10">
    <source>
        <dbReference type="RuleBase" id="RU365103"/>
    </source>
</evidence>
<keyword evidence="10" id="KW-0448">Lipopolysaccharide biosynthesis</keyword>
<dbReference type="PANTHER" id="PTHR42755">
    <property type="entry name" value="3-DEOXY-MANNO-OCTULOSONATE CYTIDYLYLTRANSFERASE"/>
    <property type="match status" value="1"/>
</dbReference>
<dbReference type="KEGG" id="orm:HTY61_12425"/>
<evidence type="ECO:0000313" key="13">
    <source>
        <dbReference type="Proteomes" id="UP000509367"/>
    </source>
</evidence>
<evidence type="ECO:0000256" key="6">
    <source>
        <dbReference type="ARBA" id="ARBA00031445"/>
    </source>
</evidence>
<evidence type="ECO:0000256" key="4">
    <source>
        <dbReference type="ARBA" id="ARBA00019077"/>
    </source>
</evidence>
<dbReference type="InterPro" id="IPR039901">
    <property type="entry name" value="Kdotransferase"/>
</dbReference>
<evidence type="ECO:0000256" key="2">
    <source>
        <dbReference type="ARBA" id="ARBA00004713"/>
    </source>
</evidence>
<dbReference type="Pfam" id="PF04413">
    <property type="entry name" value="Glycos_transf_N"/>
    <property type="match status" value="1"/>
</dbReference>
<dbReference type="GO" id="GO:0043842">
    <property type="term" value="F:Kdo transferase activity"/>
    <property type="evidence" value="ECO:0007669"/>
    <property type="project" value="UniProtKB-EC"/>
</dbReference>
<comment type="pathway">
    <text evidence="2 10">Bacterial outer membrane biogenesis; LPS core biosynthesis.</text>
</comment>
<evidence type="ECO:0000256" key="8">
    <source>
        <dbReference type="PIRSR" id="PIRSR639901-1"/>
    </source>
</evidence>
<evidence type="ECO:0000313" key="12">
    <source>
        <dbReference type="EMBL" id="QKV19203.1"/>
    </source>
</evidence>
<comment type="similarity">
    <text evidence="10">Belongs to the glycosyltransferase group 1 family.</text>
</comment>
<keyword evidence="13" id="KW-1185">Reference proteome</keyword>
<accession>A0A6N1VF66</accession>
<dbReference type="RefSeq" id="WP_175277095.1">
    <property type="nucleotide sequence ID" value="NZ_CP054836.1"/>
</dbReference>
<keyword evidence="5 10" id="KW-0808">Transferase</keyword>
<dbReference type="Gene3D" id="3.40.50.11720">
    <property type="entry name" value="3-Deoxy-D-manno-octulosonic-acid transferase, N-terminal domain"/>
    <property type="match status" value="1"/>
</dbReference>
<keyword evidence="10" id="KW-1003">Cell membrane</keyword>
<dbReference type="InterPro" id="IPR038107">
    <property type="entry name" value="Glycos_transf_N_sf"/>
</dbReference>
<dbReference type="SUPFAM" id="SSF53756">
    <property type="entry name" value="UDP-Glycosyltransferase/glycogen phosphorylase"/>
    <property type="match status" value="1"/>
</dbReference>
<organism evidence="12 13">
    <name type="scientific">Oricola thermophila</name>
    <dbReference type="NCBI Taxonomy" id="2742145"/>
    <lineage>
        <taxon>Bacteria</taxon>
        <taxon>Pseudomonadati</taxon>
        <taxon>Pseudomonadota</taxon>
        <taxon>Alphaproteobacteria</taxon>
        <taxon>Hyphomicrobiales</taxon>
        <taxon>Ahrensiaceae</taxon>
        <taxon>Oricola</taxon>
    </lineage>
</organism>
<dbReference type="InterPro" id="IPR007507">
    <property type="entry name" value="Glycos_transf_N"/>
</dbReference>
<dbReference type="GO" id="GO:0009245">
    <property type="term" value="P:lipid A biosynthetic process"/>
    <property type="evidence" value="ECO:0007669"/>
    <property type="project" value="TreeGrafter"/>
</dbReference>
<dbReference type="NCBIfam" id="NF004387">
    <property type="entry name" value="PRK05749.1-3"/>
    <property type="match status" value="1"/>
</dbReference>
<sequence>MSELWAKAALQTYRWLGAAAFPFMGTYVAFRASRGKEEHSRRRERYGRSSVARPDGPLIWVHAASIGETGAVAALIQRLRGIGIEVVLTTGTVTSASFARERLGPDLLHQYVPLDIKPAVSRFLGHWKPDLAIFAESEIWPMTILELGARRIPQILINGRMSDRSFRRWQKRMALAESLFENLAHVAAQTELDGERFRALGARPVTVTGNLKADVAVPPVDEEELRRIAASINGRPCWAAVSTHDGEELVAARVHKALRRYRKDLLTVIVPRHPDRAPAIRNMLEERGLVVASRSAGEPLTPGTDVFLGDTIGEMGLYLRLASIAFVGKSLSGEGGQNPLEAAMLGAAVLSGPNVSNFAEAYERLIAARGARFVTDETSLAKMLHHLLSQPRTCEAMARAGARVVSEMGGALDRTWAALDPYVHPLRVEAALRGDAQGGERESILTDADRPRRGFLGWK</sequence>
<dbReference type="Proteomes" id="UP000509367">
    <property type="component" value="Chromosome"/>
</dbReference>
<feature type="site" description="Transition state stabilizer" evidence="9">
    <location>
        <position position="136"/>
    </location>
</feature>
<evidence type="ECO:0000256" key="7">
    <source>
        <dbReference type="ARBA" id="ARBA00049183"/>
    </source>
</evidence>
<feature type="domain" description="3-deoxy-D-manno-octulosonic-acid transferase N-terminal" evidence="11">
    <location>
        <begin position="41"/>
        <end position="214"/>
    </location>
</feature>
<name>A0A6N1VF66_9HYPH</name>
<evidence type="ECO:0000256" key="5">
    <source>
        <dbReference type="ARBA" id="ARBA00022679"/>
    </source>
</evidence>
<evidence type="ECO:0000256" key="1">
    <source>
        <dbReference type="ARBA" id="ARBA00003394"/>
    </source>
</evidence>
<dbReference type="UniPathway" id="UPA00958"/>
<evidence type="ECO:0000256" key="3">
    <source>
        <dbReference type="ARBA" id="ARBA00012621"/>
    </source>
</evidence>
<protein>
    <recommendedName>
        <fullName evidence="4 10">3-deoxy-D-manno-octulosonic acid transferase</fullName>
        <shortName evidence="10">Kdo transferase</shortName>
        <ecNumber evidence="3 10">2.4.99.12</ecNumber>
    </recommendedName>
    <alternativeName>
        <fullName evidence="6 10">Lipid IV(A) 3-deoxy-D-manno-octulosonic acid transferase</fullName>
    </alternativeName>
</protein>
<feature type="site" description="Transition state stabilizer" evidence="9">
    <location>
        <position position="212"/>
    </location>
</feature>
<dbReference type="PANTHER" id="PTHR42755:SF1">
    <property type="entry name" value="3-DEOXY-D-MANNO-OCTULOSONIC ACID TRANSFERASE, MITOCHONDRIAL-RELATED"/>
    <property type="match status" value="1"/>
</dbReference>
<comment type="subcellular location">
    <subcellularLocation>
        <location evidence="10">Cell membrane</location>
    </subcellularLocation>
</comment>
<proteinExistence type="inferred from homology"/>
<keyword evidence="10" id="KW-0472">Membrane</keyword>
<dbReference type="AlphaFoldDB" id="A0A6N1VF66"/>
<dbReference type="EMBL" id="CP054836">
    <property type="protein sequence ID" value="QKV19203.1"/>
    <property type="molecule type" value="Genomic_DNA"/>
</dbReference>